<dbReference type="EMBL" id="JAAGWD010000008">
    <property type="protein sequence ID" value="NEM99229.1"/>
    <property type="molecule type" value="Genomic_DNA"/>
</dbReference>
<evidence type="ECO:0008006" key="3">
    <source>
        <dbReference type="Google" id="ProtNLM"/>
    </source>
</evidence>
<evidence type="ECO:0000313" key="2">
    <source>
        <dbReference type="Proteomes" id="UP000474777"/>
    </source>
</evidence>
<gene>
    <name evidence="1" type="ORF">GXP69_16130</name>
</gene>
<evidence type="ECO:0000313" key="1">
    <source>
        <dbReference type="EMBL" id="NEM99229.1"/>
    </source>
</evidence>
<comment type="caution">
    <text evidence="1">The sequence shown here is derived from an EMBL/GenBank/DDBJ whole genome shotgun (WGS) entry which is preliminary data.</text>
</comment>
<accession>A0A6B3LQY5</accession>
<proteinExistence type="predicted"/>
<name>A0A6B3LQY5_9BACT</name>
<keyword evidence="2" id="KW-1185">Reference proteome</keyword>
<sequence>MAGTISCKQAADLKAFTEANYKLQGIEDLRLNGVDVTDKRSPFDFRSTQGDSLLNAFTTNKLKATTILYLDVQMPEPEVTRSMQVTSLTWQLLVDGRETLTGTVTQPLHLTNGLNKLPVTSSVALAEVEGLQNYEGFSLLTTLISSGQDVRDRMEFRIKPTIETPVGPITLPDYITVTKPSDTAAL</sequence>
<protein>
    <recommendedName>
        <fullName evidence="3">Late embryogenesis abundant protein LEA-2 subgroup domain-containing protein</fullName>
    </recommendedName>
</protein>
<reference evidence="1 2" key="1">
    <citation type="submission" date="2020-02" db="EMBL/GenBank/DDBJ databases">
        <authorList>
            <person name="Kim M.K."/>
        </authorList>
    </citation>
    <scope>NUCLEOTIDE SEQUENCE [LARGE SCALE GENOMIC DNA]</scope>
    <source>
        <strain evidence="1 2">BT327</strain>
    </source>
</reference>
<dbReference type="AlphaFoldDB" id="A0A6B3LQY5"/>
<dbReference type="Proteomes" id="UP000474777">
    <property type="component" value="Unassembled WGS sequence"/>
</dbReference>
<organism evidence="1 2">
    <name type="scientific">Pontibacter burrus</name>
    <dbReference type="NCBI Taxonomy" id="2704466"/>
    <lineage>
        <taxon>Bacteria</taxon>
        <taxon>Pseudomonadati</taxon>
        <taxon>Bacteroidota</taxon>
        <taxon>Cytophagia</taxon>
        <taxon>Cytophagales</taxon>
        <taxon>Hymenobacteraceae</taxon>
        <taxon>Pontibacter</taxon>
    </lineage>
</organism>